<dbReference type="PIRSF" id="PIRSF025007">
    <property type="entry name" value="Sec15"/>
    <property type="match status" value="1"/>
</dbReference>
<dbReference type="GO" id="GO:0000145">
    <property type="term" value="C:exocyst"/>
    <property type="evidence" value="ECO:0007669"/>
    <property type="project" value="UniProtKB-UniRule"/>
</dbReference>
<dbReference type="AlphaFoldDB" id="A0A672S9G8"/>
<evidence type="ECO:0000259" key="3">
    <source>
        <dbReference type="Pfam" id="PF04091"/>
    </source>
</evidence>
<dbReference type="FunFam" id="1.10.357.30:FF:000001">
    <property type="entry name" value="Exocyst complex component"/>
    <property type="match status" value="1"/>
</dbReference>
<dbReference type="GO" id="GO:0006893">
    <property type="term" value="P:Golgi to plasma membrane transport"/>
    <property type="evidence" value="ECO:0007669"/>
    <property type="project" value="TreeGrafter"/>
</dbReference>
<dbReference type="InterPro" id="IPR048359">
    <property type="entry name" value="EXOC6_Sec15_N"/>
</dbReference>
<feature type="domain" description="Exocyst complex component EXOC6/Sec15 N-terminal" evidence="4">
    <location>
        <begin position="44"/>
        <end position="213"/>
    </location>
</feature>
<evidence type="ECO:0000256" key="2">
    <source>
        <dbReference type="SAM" id="MobiDB-lite"/>
    </source>
</evidence>
<dbReference type="Pfam" id="PF20651">
    <property type="entry name" value="EXOC6_Sec15_N"/>
    <property type="match status" value="1"/>
</dbReference>
<evidence type="ECO:0000313" key="6">
    <source>
        <dbReference type="Proteomes" id="UP000472262"/>
    </source>
</evidence>
<gene>
    <name evidence="5" type="primary">LOC107588190</name>
</gene>
<evidence type="ECO:0000259" key="4">
    <source>
        <dbReference type="Pfam" id="PF20651"/>
    </source>
</evidence>
<organism evidence="5 6">
    <name type="scientific">Sinocyclocheilus grahami</name>
    <name type="common">Dianchi golden-line fish</name>
    <name type="synonym">Barbus grahami</name>
    <dbReference type="NCBI Taxonomy" id="75366"/>
    <lineage>
        <taxon>Eukaryota</taxon>
        <taxon>Metazoa</taxon>
        <taxon>Chordata</taxon>
        <taxon>Craniata</taxon>
        <taxon>Vertebrata</taxon>
        <taxon>Euteleostomi</taxon>
        <taxon>Actinopterygii</taxon>
        <taxon>Neopterygii</taxon>
        <taxon>Teleostei</taxon>
        <taxon>Ostariophysi</taxon>
        <taxon>Cypriniformes</taxon>
        <taxon>Cyprinidae</taxon>
        <taxon>Cyprininae</taxon>
        <taxon>Sinocyclocheilus</taxon>
    </lineage>
</organism>
<dbReference type="PANTHER" id="PTHR12702:SF3">
    <property type="entry name" value="EXOCYST COMPLEX COMPONENT 6B"/>
    <property type="match status" value="1"/>
</dbReference>
<evidence type="ECO:0000313" key="5">
    <source>
        <dbReference type="Ensembl" id="ENSSGRP00000098400.1"/>
    </source>
</evidence>
<reference evidence="5" key="2">
    <citation type="submission" date="2025-09" db="UniProtKB">
        <authorList>
            <consortium name="Ensembl"/>
        </authorList>
    </citation>
    <scope>IDENTIFICATION</scope>
</reference>
<reference evidence="5" key="1">
    <citation type="submission" date="2025-08" db="UniProtKB">
        <authorList>
            <consortium name="Ensembl"/>
        </authorList>
    </citation>
    <scope>IDENTIFICATION</scope>
</reference>
<dbReference type="GO" id="GO:0006886">
    <property type="term" value="P:intracellular protein transport"/>
    <property type="evidence" value="ECO:0007669"/>
    <property type="project" value="InterPro"/>
</dbReference>
<dbReference type="GO" id="GO:0016020">
    <property type="term" value="C:membrane"/>
    <property type="evidence" value="ECO:0007669"/>
    <property type="project" value="TreeGrafter"/>
</dbReference>
<dbReference type="InterPro" id="IPR007225">
    <property type="entry name" value="EXOC6/Sec15"/>
</dbReference>
<comment type="similarity">
    <text evidence="1">Belongs to the SEC15 family.</text>
</comment>
<evidence type="ECO:0000256" key="1">
    <source>
        <dbReference type="PIRNR" id="PIRNR025007"/>
    </source>
</evidence>
<dbReference type="Ensembl" id="ENSSGRT00000104699.1">
    <property type="protein sequence ID" value="ENSSGRP00000098400.1"/>
    <property type="gene ID" value="ENSSGRG00000049003.1"/>
</dbReference>
<name>A0A672S9G8_SINGR</name>
<dbReference type="InterPro" id="IPR042045">
    <property type="entry name" value="EXOC6/Sec15_C_dom1"/>
</dbReference>
<dbReference type="PANTHER" id="PTHR12702">
    <property type="entry name" value="SEC15"/>
    <property type="match status" value="1"/>
</dbReference>
<protein>
    <recommendedName>
        <fullName evidence="1">Exocyst complex component</fullName>
    </recommendedName>
</protein>
<keyword evidence="6" id="KW-1185">Reference proteome</keyword>
<keyword evidence="1" id="KW-0813">Transport</keyword>
<comment type="function">
    <text evidence="1">Component of the exocyst complex involved in the docking of exocytic vesicles with fusion sites on the plasma membrane.</text>
</comment>
<dbReference type="RefSeq" id="XP_016131702.1">
    <property type="nucleotide sequence ID" value="XM_016276216.1"/>
</dbReference>
<dbReference type="Gene3D" id="1.10.357.30">
    <property type="entry name" value="Exocyst complex subunit Sec15 C-terminal domain, N-terminal subdomain"/>
    <property type="match status" value="1"/>
</dbReference>
<dbReference type="GeneID" id="107588190"/>
<dbReference type="GO" id="GO:0090522">
    <property type="term" value="P:vesicle tethering involved in exocytosis"/>
    <property type="evidence" value="ECO:0007669"/>
    <property type="project" value="UniProtKB-UniRule"/>
</dbReference>
<feature type="domain" description="Exocyst complex subunit EXOC6/Sec15 C-terminal" evidence="3">
    <location>
        <begin position="409"/>
        <end position="758"/>
    </location>
</feature>
<dbReference type="InterPro" id="IPR046361">
    <property type="entry name" value="EXOC6/Sec15_C"/>
</dbReference>
<feature type="compositionally biased region" description="Polar residues" evidence="2">
    <location>
        <begin position="226"/>
        <end position="235"/>
    </location>
</feature>
<feature type="region of interest" description="Disordered" evidence="2">
    <location>
        <begin position="226"/>
        <end position="251"/>
    </location>
</feature>
<accession>A0A672S9G8</accession>
<keyword evidence="1" id="KW-0268">Exocytosis</keyword>
<feature type="compositionally biased region" description="Basic and acidic residues" evidence="2">
    <location>
        <begin position="238"/>
        <end position="250"/>
    </location>
</feature>
<proteinExistence type="inferred from homology"/>
<sequence>MASAETAAEHERILREIESTDTNCIGPTLRSVYDGQDHGLFMDKLEGRIRNHDREIEKMCNHHFQGFVDSITELLKVRGEAQKLKCQVTETNQKLQNDGKELLTSMDELRQCRLQQRNIATTIDKLTHCLPVLEMYSKLQEQMRAKRYYPALRTLEQLEGSCLPQAGSYRFCAIMAENIPRLRTHIRDVSMSDLKDFLESIRKHSDKIGETAMKQAQVQIARDNAVTSQQRSASGQRIRKEVCSGTEVDRNGSNPFSEKYSGILDVEDEEIPGAQDLVDFSPVYRCLHIYTVLGARDTFENYYRKQRRKQARLVLQPHSNMHETLEGYRHYFNQIVGFFVVEDHILHTTQGLVNRAYVEELWELALSKTIAALRTHSSYCTDPDLILDLKNLIVLFADTLQGYGFPVNQLFDMLLEMRDQYGEILLKKWNQSFRQILDQDNYSPIPVASPEEYQRIAGQCPFQDPELDKMPFPKKLPFSEFVPKVYSQLKEFIYACLKYSEDLHLSSTEIDDMIRKSTNLLLTRTLSHCLHYAIKKKNVGLAELVQIIINTTHLEQSCHYLEEFISNITNVPPDTINATKLYGTSTFKDARHAAEEEIYTNLNKKIDQFLQLADYDWMAAQGGGQASDYLSDLIAFLCSTFAVFTHLPGKVAQTACMSACKHLSTSLLQLLLEADVRQVSMGALQQFNVDVKECERFARAGPVPGFQGDTLLLAFIDLRQLLDLFTQWDWSTYLADYGRPTCKYLRVNPHTALALLEKMKDTSRKNNMFAQFRKNERDKQKLIDTVVKQLRNLIATNQA</sequence>
<dbReference type="OrthoDB" id="10267033at2759"/>
<dbReference type="Pfam" id="PF04091">
    <property type="entry name" value="Sec15_C"/>
    <property type="match status" value="1"/>
</dbReference>
<dbReference type="Proteomes" id="UP000472262">
    <property type="component" value="Unassembled WGS sequence"/>
</dbReference>